<accession>A0ABC8JCL2</accession>
<dbReference type="InterPro" id="IPR027973">
    <property type="entry name" value="FSAF1-like"/>
</dbReference>
<evidence type="ECO:0000313" key="3">
    <source>
        <dbReference type="Proteomes" id="UP001642260"/>
    </source>
</evidence>
<dbReference type="Pfam" id="PF15375">
    <property type="entry name" value="FSAF1"/>
    <property type="match status" value="1"/>
</dbReference>
<evidence type="ECO:0000256" key="1">
    <source>
        <dbReference type="SAM" id="MobiDB-lite"/>
    </source>
</evidence>
<dbReference type="InterPro" id="IPR053030">
    <property type="entry name" value="Ribosomal_biogenesis_FAF1-like"/>
</dbReference>
<dbReference type="EMBL" id="CAKOAT010076933">
    <property type="protein sequence ID" value="CAH8313154.1"/>
    <property type="molecule type" value="Genomic_DNA"/>
</dbReference>
<feature type="compositionally biased region" description="Gly residues" evidence="1">
    <location>
        <begin position="168"/>
        <end position="183"/>
    </location>
</feature>
<dbReference type="PANTHER" id="PTHR28096:SF1">
    <property type="entry name" value="PROTEIN FAF1"/>
    <property type="match status" value="1"/>
</dbReference>
<evidence type="ECO:0000313" key="2">
    <source>
        <dbReference type="EMBL" id="CAH8313154.1"/>
    </source>
</evidence>
<proteinExistence type="predicted"/>
<name>A0ABC8JCL2_ERUVS</name>
<organism evidence="2 3">
    <name type="scientific">Eruca vesicaria subsp. sativa</name>
    <name type="common">Garden rocket</name>
    <name type="synonym">Eruca sativa</name>
    <dbReference type="NCBI Taxonomy" id="29727"/>
    <lineage>
        <taxon>Eukaryota</taxon>
        <taxon>Viridiplantae</taxon>
        <taxon>Streptophyta</taxon>
        <taxon>Embryophyta</taxon>
        <taxon>Tracheophyta</taxon>
        <taxon>Spermatophyta</taxon>
        <taxon>Magnoliopsida</taxon>
        <taxon>eudicotyledons</taxon>
        <taxon>Gunneridae</taxon>
        <taxon>Pentapetalae</taxon>
        <taxon>rosids</taxon>
        <taxon>malvids</taxon>
        <taxon>Brassicales</taxon>
        <taxon>Brassicaceae</taxon>
        <taxon>Brassiceae</taxon>
        <taxon>Eruca</taxon>
    </lineage>
</organism>
<dbReference type="PANTHER" id="PTHR28096">
    <property type="entry name" value="PROTEIN FAF1"/>
    <property type="match status" value="1"/>
</dbReference>
<dbReference type="Proteomes" id="UP001642260">
    <property type="component" value="Unassembled WGS sequence"/>
</dbReference>
<reference evidence="2 3" key="1">
    <citation type="submission" date="2022-03" db="EMBL/GenBank/DDBJ databases">
        <authorList>
            <person name="Macdonald S."/>
            <person name="Ahmed S."/>
            <person name="Newling K."/>
        </authorList>
    </citation>
    <scope>NUCLEOTIDE SEQUENCE [LARGE SCALE GENOMIC DNA]</scope>
</reference>
<dbReference type="AlphaFoldDB" id="A0ABC8JCL2"/>
<feature type="region of interest" description="Disordered" evidence="1">
    <location>
        <begin position="144"/>
        <end position="183"/>
    </location>
</feature>
<protein>
    <submittedName>
        <fullName evidence="2">Uncharacterized protein</fullName>
    </submittedName>
</protein>
<sequence>MIRLNTRINGESEVGVEVVKLLKTKVVGEIRWPFKEEVLNPSMYTRKNKQAMDHVVDPGMSFGNIMKEVQRFGNNTLSFLSCSTFDNKALENQKVTELGGKPQKKQRLPLSVARFGGTNTKKPVEKKRNPEERVLGGILDVKDLLRSGGSSSSGEDYNFGKNKSKSKGMGGDLGGGGGDIKKK</sequence>
<gene>
    <name evidence="2" type="ORF">ERUC_LOCUS6578</name>
</gene>
<comment type="caution">
    <text evidence="2">The sequence shown here is derived from an EMBL/GenBank/DDBJ whole genome shotgun (WGS) entry which is preliminary data.</text>
</comment>
<keyword evidence="3" id="KW-1185">Reference proteome</keyword>